<dbReference type="InterPro" id="IPR011008">
    <property type="entry name" value="Dimeric_a/b-barrel"/>
</dbReference>
<sequence length="463" mass="51141">MKKVLILDTTLREGEQTPGVSFSIEDKLQIARKLDEIGINMIEAGHPVVSKDVFEAVKRIAAERLSAEILAHSRALISDVDAAIKCDVDRVAIFLGVTKEKLRSMNIDENKAIEMAVNSIQYARDHGLKVRFTAEDATRADYNFVVRICKAAIEAGADRISIPDTVGCMTPFKIKELFSRLSSELNAELDAHCHNDLGMAVANALAALEGGATAVHTTVNGLGERAGITPLEPFAVALKVIYNIDTVKLDKLPELSTMIEKLSGIPISPLQPIVGDNVFSHKGGVHSAAVIFDPRTYEAFPPELVGRQREIVISKYTGKVAVNEKLKRLGISLTEEELSKLLQMIKDRPDIRSYRDVDLIELAEKVTGRKLEIQIPKKIEAIVLIKCESNIYTSAVARRLLWIKGIVKVFEISGDFDIEIYINVDSITQLNEILESIRAIKGVVSTNTKLILKKFDNLNQSTF</sequence>
<gene>
    <name evidence="17" type="primary">lysS</name>
    <name evidence="17" type="ORF">DSO09_06075</name>
    <name evidence="16" type="ORF">EF809_04790</name>
</gene>
<dbReference type="InterPro" id="IPR002034">
    <property type="entry name" value="AIPM/Hcit_synth_CS"/>
</dbReference>
<dbReference type="PANTHER" id="PTHR42880:SF1">
    <property type="entry name" value="ISOPROPYLMALATE_HOMOCITRATE_CITRAMALATE SYNTHASE FAMILY PROTEIN"/>
    <property type="match status" value="1"/>
</dbReference>
<evidence type="ECO:0000256" key="11">
    <source>
        <dbReference type="ARBA" id="ARBA00023211"/>
    </source>
</evidence>
<comment type="cofactor">
    <cofactor evidence="1">
        <name>Mn(2+)</name>
        <dbReference type="ChEBI" id="CHEBI:29035"/>
    </cofactor>
</comment>
<evidence type="ECO:0000256" key="2">
    <source>
        <dbReference type="ARBA" id="ARBA00001946"/>
    </source>
</evidence>
<dbReference type="InterPro" id="IPR054691">
    <property type="entry name" value="LeuA/HCS_post-cat"/>
</dbReference>
<evidence type="ECO:0000256" key="9">
    <source>
        <dbReference type="ARBA" id="ARBA00022842"/>
    </source>
</evidence>
<comment type="pathway">
    <text evidence="3">Amino-acid biosynthesis; L-lysine biosynthesis via AAA pathway; L-alpha-aminoadipate from 2-oxoglutarate: step 1/5.</text>
</comment>
<dbReference type="AlphaFoldDB" id="A0A523BA62"/>
<organism evidence="17 19">
    <name type="scientific">Thermoproteota archaeon</name>
    <dbReference type="NCBI Taxonomy" id="2056631"/>
    <lineage>
        <taxon>Archaea</taxon>
        <taxon>Thermoproteota</taxon>
    </lineage>
</organism>
<reference evidence="16 18" key="2">
    <citation type="journal article" date="2019" name="Nat. Microbiol.">
        <title>Wide diversity of methane and short-chain alkane metabolisms in uncultured archaea.</title>
        <authorList>
            <person name="Borrel G."/>
            <person name="Adam P.S."/>
            <person name="McKay L.J."/>
            <person name="Chen L.X."/>
            <person name="Sierra-Garcia I.N."/>
            <person name="Sieber C.M."/>
            <person name="Letourneur Q."/>
            <person name="Ghozlane A."/>
            <person name="Andersen G.L."/>
            <person name="Li W.J."/>
            <person name="Hallam S.J."/>
            <person name="Muyzer G."/>
            <person name="de Oliveira V.M."/>
            <person name="Inskeep W.P."/>
            <person name="Banfield J.F."/>
            <person name="Gribaldo S."/>
        </authorList>
    </citation>
    <scope>NUCLEOTIDE SEQUENCE [LARGE SCALE GENOMIC DNA]</scope>
    <source>
        <strain evidence="16">Verst-YHS</strain>
    </source>
</reference>
<dbReference type="PROSITE" id="PS00815">
    <property type="entry name" value="AIPM_HOMOCIT_SYNTH_1"/>
    <property type="match status" value="1"/>
</dbReference>
<keyword evidence="11" id="KW-0464">Manganese</keyword>
<dbReference type="SUPFAM" id="SSF54909">
    <property type="entry name" value="Dimeric alpha+beta barrel"/>
    <property type="match status" value="1"/>
</dbReference>
<dbReference type="Pfam" id="PF22617">
    <property type="entry name" value="HCS_D2"/>
    <property type="match status" value="1"/>
</dbReference>
<evidence type="ECO:0000256" key="7">
    <source>
        <dbReference type="ARBA" id="ARBA00022679"/>
    </source>
</evidence>
<evidence type="ECO:0000313" key="19">
    <source>
        <dbReference type="Proteomes" id="UP000317265"/>
    </source>
</evidence>
<keyword evidence="10" id="KW-0457">Lysine biosynthesis</keyword>
<evidence type="ECO:0000256" key="14">
    <source>
        <dbReference type="RuleBase" id="RU003523"/>
    </source>
</evidence>
<evidence type="ECO:0000259" key="15">
    <source>
        <dbReference type="PROSITE" id="PS50991"/>
    </source>
</evidence>
<dbReference type="Gene3D" id="3.20.20.70">
    <property type="entry name" value="Aldolase class I"/>
    <property type="match status" value="1"/>
</dbReference>
<dbReference type="EMBL" id="RXIH01000038">
    <property type="protein sequence ID" value="RZN55674.1"/>
    <property type="molecule type" value="Genomic_DNA"/>
</dbReference>
<keyword evidence="9" id="KW-0460">Magnesium</keyword>
<dbReference type="EC" id="2.3.3.14" evidence="5 13"/>
<dbReference type="EMBL" id="QNVI01000063">
    <property type="protein sequence ID" value="TDA37825.1"/>
    <property type="molecule type" value="Genomic_DNA"/>
</dbReference>
<evidence type="ECO:0000256" key="3">
    <source>
        <dbReference type="ARBA" id="ARBA00004755"/>
    </source>
</evidence>
<evidence type="ECO:0000256" key="13">
    <source>
        <dbReference type="NCBIfam" id="TIGR02146"/>
    </source>
</evidence>
<dbReference type="Pfam" id="PF00682">
    <property type="entry name" value="HMGL-like"/>
    <property type="match status" value="1"/>
</dbReference>
<dbReference type="PROSITE" id="PS00816">
    <property type="entry name" value="AIPM_HOMOCIT_SYNTH_2"/>
    <property type="match status" value="1"/>
</dbReference>
<dbReference type="SUPFAM" id="SSF51569">
    <property type="entry name" value="Aldolase"/>
    <property type="match status" value="1"/>
</dbReference>
<evidence type="ECO:0000313" key="17">
    <source>
        <dbReference type="EMBL" id="TDA37825.1"/>
    </source>
</evidence>
<dbReference type="Gene3D" id="3.30.70.920">
    <property type="match status" value="1"/>
</dbReference>
<dbReference type="InterPro" id="IPR000891">
    <property type="entry name" value="PYR_CT"/>
</dbReference>
<dbReference type="CDD" id="cd07940">
    <property type="entry name" value="DRE_TIM_IPMS"/>
    <property type="match status" value="1"/>
</dbReference>
<evidence type="ECO:0000256" key="4">
    <source>
        <dbReference type="ARBA" id="ARBA00006361"/>
    </source>
</evidence>
<evidence type="ECO:0000256" key="5">
    <source>
        <dbReference type="ARBA" id="ARBA00012974"/>
    </source>
</evidence>
<dbReference type="Proteomes" id="UP000316080">
    <property type="component" value="Unassembled WGS sequence"/>
</dbReference>
<keyword evidence="6" id="KW-0028">Amino-acid biosynthesis</keyword>
<dbReference type="GO" id="GO:0019878">
    <property type="term" value="P:lysine biosynthetic process via aminoadipic acid"/>
    <property type="evidence" value="ECO:0007669"/>
    <property type="project" value="UniProtKB-UniPathway"/>
</dbReference>
<feature type="domain" description="Pyruvate carboxyltransferase" evidence="15">
    <location>
        <begin position="4"/>
        <end position="253"/>
    </location>
</feature>
<evidence type="ECO:0000256" key="8">
    <source>
        <dbReference type="ARBA" id="ARBA00022723"/>
    </source>
</evidence>
<comment type="cofactor">
    <cofactor evidence="2">
        <name>Mg(2+)</name>
        <dbReference type="ChEBI" id="CHEBI:18420"/>
    </cofactor>
</comment>
<evidence type="ECO:0000256" key="1">
    <source>
        <dbReference type="ARBA" id="ARBA00001936"/>
    </source>
</evidence>
<dbReference type="GO" id="GO:0046872">
    <property type="term" value="F:metal ion binding"/>
    <property type="evidence" value="ECO:0007669"/>
    <property type="project" value="UniProtKB-KW"/>
</dbReference>
<evidence type="ECO:0000313" key="16">
    <source>
        <dbReference type="EMBL" id="RZN55674.1"/>
    </source>
</evidence>
<accession>A0A523BA62</accession>
<keyword evidence="8" id="KW-0479">Metal-binding</keyword>
<dbReference type="UniPathway" id="UPA00033">
    <property type="reaction ID" value="UER00028"/>
</dbReference>
<evidence type="ECO:0000256" key="6">
    <source>
        <dbReference type="ARBA" id="ARBA00022605"/>
    </source>
</evidence>
<keyword evidence="7 14" id="KW-0808">Transferase</keyword>
<keyword evidence="17" id="KW-0012">Acyltransferase</keyword>
<dbReference type="Gene3D" id="1.10.238.260">
    <property type="match status" value="1"/>
</dbReference>
<name>A0A523BA62_9CREN</name>
<dbReference type="InterPro" id="IPR013785">
    <property type="entry name" value="Aldolase_TIM"/>
</dbReference>
<dbReference type="InterPro" id="IPR011872">
    <property type="entry name" value="Homocitrate_synth"/>
</dbReference>
<dbReference type="InterPro" id="IPR019887">
    <property type="entry name" value="Tscrpt_reg_AsnC/Lrp_C"/>
</dbReference>
<comment type="caution">
    <text evidence="17">The sequence shown here is derived from an EMBL/GenBank/DDBJ whole genome shotgun (WGS) entry which is preliminary data.</text>
</comment>
<dbReference type="NCBIfam" id="TIGR02146">
    <property type="entry name" value="LysS_fung_arch"/>
    <property type="match status" value="1"/>
</dbReference>
<comment type="similarity">
    <text evidence="4">Belongs to the alpha-IPM synthase/homocitrate synthase family. Homocitrate synthase LYS20/LYS21 subfamily.</text>
</comment>
<protein>
    <recommendedName>
        <fullName evidence="5 13">Homocitrate synthase</fullName>
        <ecNumber evidence="5 13">2.3.3.14</ecNumber>
    </recommendedName>
</protein>
<evidence type="ECO:0000256" key="12">
    <source>
        <dbReference type="ARBA" id="ARBA00048363"/>
    </source>
</evidence>
<dbReference type="PANTHER" id="PTHR42880">
    <property type="entry name" value="HOMOCITRATE SYNTHASE"/>
    <property type="match status" value="1"/>
</dbReference>
<proteinExistence type="inferred from homology"/>
<dbReference type="Pfam" id="PF01037">
    <property type="entry name" value="AsnC_trans_reg"/>
    <property type="match status" value="1"/>
</dbReference>
<comment type="catalytic activity">
    <reaction evidence="12">
        <text>acetyl-CoA + 2-oxoglutarate + H2O = (2R)-homocitrate + CoA + H(+)</text>
        <dbReference type="Rhea" id="RHEA:12929"/>
        <dbReference type="ChEBI" id="CHEBI:15377"/>
        <dbReference type="ChEBI" id="CHEBI:15378"/>
        <dbReference type="ChEBI" id="CHEBI:16810"/>
        <dbReference type="ChEBI" id="CHEBI:57287"/>
        <dbReference type="ChEBI" id="CHEBI:57288"/>
        <dbReference type="ChEBI" id="CHEBI:58884"/>
        <dbReference type="EC" id="2.3.3.14"/>
    </reaction>
    <physiologicalReaction direction="left-to-right" evidence="12">
        <dbReference type="Rhea" id="RHEA:12930"/>
    </physiologicalReaction>
</comment>
<dbReference type="PROSITE" id="PS50991">
    <property type="entry name" value="PYR_CT"/>
    <property type="match status" value="1"/>
</dbReference>
<dbReference type="NCBIfam" id="NF002085">
    <property type="entry name" value="PRK00915.1-2"/>
    <property type="match status" value="1"/>
</dbReference>
<dbReference type="GO" id="GO:0004410">
    <property type="term" value="F:homocitrate synthase activity"/>
    <property type="evidence" value="ECO:0007669"/>
    <property type="project" value="UniProtKB-EC"/>
</dbReference>
<dbReference type="FunFam" id="3.20.20.70:FF:000010">
    <property type="entry name" value="2-isopropylmalate synthase"/>
    <property type="match status" value="1"/>
</dbReference>
<evidence type="ECO:0000313" key="18">
    <source>
        <dbReference type="Proteomes" id="UP000316080"/>
    </source>
</evidence>
<dbReference type="Proteomes" id="UP000317265">
    <property type="component" value="Unassembled WGS sequence"/>
</dbReference>
<reference evidence="17 19" key="1">
    <citation type="journal article" date="2019" name="Nat. Microbiol.">
        <title>Expanding anaerobic alkane metabolism in the domain of Archaea.</title>
        <authorList>
            <person name="Wang Y."/>
            <person name="Wegener G."/>
            <person name="Hou J."/>
            <person name="Wang F."/>
            <person name="Xiao X."/>
        </authorList>
    </citation>
    <scope>NUCLEOTIDE SEQUENCE [LARGE SCALE GENOMIC DNA]</scope>
    <source>
        <strain evidence="17">WYZ-LMO11</strain>
    </source>
</reference>
<evidence type="ECO:0000256" key="10">
    <source>
        <dbReference type="ARBA" id="ARBA00023154"/>
    </source>
</evidence>